<name>Q1Q1A5_KUEST</name>
<protein>
    <submittedName>
        <fullName evidence="1">Uncharacterized protein</fullName>
    </submittedName>
</protein>
<dbReference type="EMBL" id="CT573071">
    <property type="protein sequence ID" value="CAJ73781.1"/>
    <property type="molecule type" value="Genomic_DNA"/>
</dbReference>
<organism evidence="1">
    <name type="scientific">Kuenenia stuttgartiensis</name>
    <dbReference type="NCBI Taxonomy" id="174633"/>
    <lineage>
        <taxon>Bacteria</taxon>
        <taxon>Pseudomonadati</taxon>
        <taxon>Planctomycetota</taxon>
        <taxon>Candidatus Brocadiia</taxon>
        <taxon>Candidatus Brocadiales</taxon>
        <taxon>Candidatus Brocadiaceae</taxon>
        <taxon>Candidatus Kuenenia</taxon>
    </lineage>
</organism>
<evidence type="ECO:0000313" key="3">
    <source>
        <dbReference type="Proteomes" id="UP000501926"/>
    </source>
</evidence>
<accession>Q1Q1A5</accession>
<sequence length="64" mass="7450">MIFGWKMPPMPFLPHTKSLHILHFHPTMSSSITESCAMIRFFSQGVSFVFQTANNYLCIQMIRN</sequence>
<proteinExistence type="predicted"/>
<reference evidence="1" key="2">
    <citation type="submission" date="2006-01" db="EMBL/GenBank/DDBJ databases">
        <authorList>
            <person name="Genoscope"/>
        </authorList>
    </citation>
    <scope>NUCLEOTIDE SEQUENCE</scope>
</reference>
<dbReference type="AlphaFoldDB" id="Q1Q1A5"/>
<reference evidence="2 3" key="3">
    <citation type="submission" date="2020-02" db="EMBL/GenBank/DDBJ databases">
        <title>Newly sequenced genome of strain CSTR1 showed variability in Candidatus Kuenenia stuttgartiensis genomes.</title>
        <authorList>
            <person name="Ding C."/>
            <person name="Adrian L."/>
        </authorList>
    </citation>
    <scope>NUCLEOTIDE SEQUENCE [LARGE SCALE GENOMIC DNA]</scope>
    <source>
        <strain evidence="2 3">CSTR1</strain>
    </source>
</reference>
<reference evidence="1" key="1">
    <citation type="journal article" date="2006" name="Nature">
        <title>Deciphering the evolution and metabolism of an anammox bacterium from a community genome.</title>
        <authorList>
            <person name="Strous M."/>
            <person name="Pelletier E."/>
            <person name="Mangenot S."/>
            <person name="Rattei T."/>
            <person name="Lehner A."/>
            <person name="Taylor M.W."/>
            <person name="Horn M."/>
            <person name="Daims H."/>
            <person name="Bartol-Mavel D."/>
            <person name="Wincker P."/>
            <person name="Barbe V."/>
            <person name="Fonknechten N."/>
            <person name="Vallenet D."/>
            <person name="Segurens B."/>
            <person name="Schenowitz-Truong C."/>
            <person name="Medigue C."/>
            <person name="Collingro A."/>
            <person name="Snel B."/>
            <person name="Dutilh B.E."/>
            <person name="OpDenCamp H.J.M."/>
            <person name="vanDerDrift C."/>
            <person name="Cirpus I."/>
            <person name="vanDePas-Schoonen K.T."/>
            <person name="Harhangi H.R."/>
            <person name="vanNiftrik L."/>
            <person name="Schmid M."/>
            <person name="Keltjens J."/>
            <person name="vanDeVossenberg J."/>
            <person name="Kartal B."/>
            <person name="Meier H."/>
            <person name="Frishman D."/>
            <person name="Huynen M.A."/>
            <person name="Mewes H."/>
            <person name="Weissenbach J."/>
            <person name="Jetten M.S.M."/>
            <person name="Wagner M."/>
            <person name="LePaslier D."/>
        </authorList>
    </citation>
    <scope>NUCLEOTIDE SEQUENCE</scope>
</reference>
<gene>
    <name evidence="2" type="ORF">KsCSTR_14310</name>
    <name evidence="1" type="ORF">kuste3026</name>
</gene>
<dbReference type="EMBL" id="CP049055">
    <property type="protein sequence ID" value="QII10810.1"/>
    <property type="molecule type" value="Genomic_DNA"/>
</dbReference>
<dbReference type="Proteomes" id="UP000501926">
    <property type="component" value="Chromosome"/>
</dbReference>
<evidence type="ECO:0000313" key="1">
    <source>
        <dbReference type="EMBL" id="CAJ73781.1"/>
    </source>
</evidence>
<evidence type="ECO:0000313" key="2">
    <source>
        <dbReference type="EMBL" id="QII10810.1"/>
    </source>
</evidence>